<dbReference type="PROSITE" id="PS52004">
    <property type="entry name" value="KS3_2"/>
    <property type="match status" value="1"/>
</dbReference>
<dbReference type="SMART" id="SM00829">
    <property type="entry name" value="PKS_ER"/>
    <property type="match status" value="1"/>
</dbReference>
<dbReference type="SUPFAM" id="SSF50129">
    <property type="entry name" value="GroES-like"/>
    <property type="match status" value="1"/>
</dbReference>
<keyword evidence="7" id="KW-0012">Acyltransferase</keyword>
<dbReference type="InterPro" id="IPR049551">
    <property type="entry name" value="PKS_DH_C"/>
</dbReference>
<keyword evidence="2" id="KW-0597">Phosphoprotein</keyword>
<dbReference type="Gene3D" id="3.40.366.10">
    <property type="entry name" value="Malonyl-Coenzyme A Acyl Carrier Protein, domain 2"/>
    <property type="match status" value="1"/>
</dbReference>
<dbReference type="InterPro" id="IPR006162">
    <property type="entry name" value="Ppantetheine_attach_site"/>
</dbReference>
<feature type="domain" description="Ketosynthase family 3 (KS3)" evidence="10">
    <location>
        <begin position="31"/>
        <end position="472"/>
    </location>
</feature>
<dbReference type="InterPro" id="IPR049900">
    <property type="entry name" value="PKS_mFAS_DH"/>
</dbReference>
<dbReference type="Gene3D" id="3.40.50.720">
    <property type="entry name" value="NAD(P)-binding Rossmann-like Domain"/>
    <property type="match status" value="2"/>
</dbReference>
<sequence>MTTLHEGSVNGGDGNMSIHRNMMNGDTEGKVVPIAIIGMSCRFPGDADSPEHLWDMLSKGKSGWAPGGGNRFQSPAFYHPAAELAGVFKTQGFHLLTQDLAEFDAHFFNISPLEAKAMDPQQRLLLEIAYEAFENAGVALEKLSGSNTGVYVAGFNSDYERMQSRDPENAPFYRATGTGLAIASNRVSYVFDLKGPSLTLDTGCSGSLIALHLACNSIRNGEIDQALVGGINIILDPEVTNSLSTLRLLGDTGRCFTFDDRAEGYGRGEGVGAIIVKSLSKALEDGDNIRAIIRNTAVNSDGRTQGITMPNGSAQEALMYRAYAEAGLDPTTTSYVEAHGTGTEVGDAIEAGAIASVFSKGGQPGKAVVVGSIKTNIGHTEATAGMAGLIKTTLMLEKGEILPNHDFQKLSDRIPIGDSRIQVSLINSLQMNPANLIKVPTTILPWPVPKLRRASVNSFGYGGTNGHVVLDAAEHYQPSHRLIPSLHGHQSSFRKQALEIPFVNGNISNHDSNRSKASDNLVCNQKHRLLILSSNGEESLRMTIGKLKAYATRRTETDEGFLDDLAYTIGCRRSLLPFRLARTASTVTELLDSLAHSSLDDELAKPHKALDHPDLCFVFSGQGAQWPGMARELFSFYPIFEQSIAVAEACFTRLGADWKLKTELLKAEKVSNVNKSSLSQPLSTAVQMALVDLFQAWNIRPNIVVGHSSGEISAAYSAGALSFEDALAVAYHRGRLVEELCQGTQGAMLAVGLPVDQAMDHIESLPPEKGKVCVACINSQSSVTVSGDRPQILALREKLEAQAIFNRLLVVDKAYHSHQMGAAYEAYVQALSAIQPRSFEGSRMVSTVFADYVDGENLDARYWARNLLSPVRFSEAFGEVCKEHINNKKASDSRATMVVEIGPHSSLAGPVRQIQRALGSNMGYDSALVRKVNAGKTVLDVAGSLCTQGIPVDLSAVIMPPNEVKPRVLSDYPPYAWDRATHWHESRLSIQYRQRKFPRHSLLGVPSPDNNPLEPKWRNHIRVAEMPWVRGHAVQGRIVYPASGYICRALEAIRQQARSRGESDKNVLYALRDINITRALLVPDDSQGVETIFSLRPYPQTARSSSAMWNEFRIFSVSGNGDWGEHCRGLISVQTHVSSDEVEGNRENDALGTEMRERFAAARRRCDIDLGPSRLYDYLKSISWEYTGAFGGLTTVFTKPFESLCTFDIPDVKQTMPGGFDQPHCLHPVTLDLCFQAIMPALMAADMLDAPPVLNFIEELTINGDVESAPGTGFLTHLTTAMIAASKTKSEINIQEISEHRPPLSILGKGLVCTSLSTGSNRARDASDKDRKLCHRLEWLPDITCTEPRAACDLCRSVLLDDSALDFVKRLESRTRYIIRRTLTSIRSEDEEKMLPHQQMQLRWMRKNTPKDGQEENPEPDDHLGPGGEMVERIGVHLLDILKGRLDPLTIMMEGDLLHRCYTSEAITRCIAQAAEFVRMLCQKNPAMKVLEIGAGIGSATVPLLKAASGLLDRYTFTDISAGFSEKVKNVLEPWLDAIDFQKLDIEQAVGEQGFDEGSYDLIIACNVLHATSTMSNTMNNVRKLLKTDGKLCLIESTRPALFIGLVFGTLPGWWLGAAEDGRIDSPLLSVEQWDTTLKANGFSGADLCMPDYAVDQGQQYSAIISTAVNEGRASQLPNLEIIYAEKHGQGSNIAGINGRSFAHETAKHFGVIAKDLDVHEATVENVEPKDAVYIVMLEVVQPFLFSCDEAEFELIKRLFSLAKGIVWVTSGGAVECQEPMNAVVTGLARSTRSENRSTKLITVDFDLAQESPESVASTLLMLIAHAFAGPNDAANLEFEYAVRNGRILIPRLVEDQNLSQLMDASQNSQASRMEHFFQDGRTLTLKIGTPGLLETMAWTDEPLVQALAHDEIRVELRYGAINFRDLMLALGQLEGVPRMAGESSGVVVEVGSTARLSFQVGDRVCAVGGGAYASSSVIKTHNAYRIPVTMPLDVAASIPIAYTTAYYSLKTVANLQAGESLLIHSAAGALGQAAVMIAQHLGAVIYVTVGSLKKKSFMMSNFDIPEQHIFSSRLTDFSRGIKRLTGGKGVDVVLNSLAADTVRESCACTAKFGRFIEVGKQDASVNARLSMEVFSRHVMFAAVDLALISAEKPSLFQNLLERVAELVVTGAVGQIRPFEVMSLGEIEAAFRLMQTGKHMGKILLRADPTTQVKVLPPPPSQAKLRGDGWYVVAGGTGGLGQAIIRWMAAMGARNIIAISRSGRSSQKSIEMSKQMKAAGVNLLIESLDVTSITQVQRIRDLTGGKPVSGVIQGAMSLNDALVDAMSFKQWQDTLGPKVQGTQNLYEVLGGSLDFFIMLSSAAGLSGSYGQGNYAAGNTFQDAFARHRSSQGHPVRSLDLPGIANAGYVADHSDSIGFLERQGLKVLELEKFMAILNQAVKEPFSQSPYHSQISLGLSSDGSQDLIQRSDGKFSHIYARQSHKTGSQTKKETVDISKALKETQSVEQAVQLVCESIMGKVAGLLAMSVEDISHGKSISAYGADSLVAVELRNWLAVYLETQVQMLELLGTASIRDLSATVVSRCNLVPSNIVAKEKQTAAEEALSTDSFVRSGDTHCQGSSALTILAKMNDMTMDTTMSHSISPTYSFLHLPREIRDSIYHLALHRTTSLRPLGNISYICILHGHLRQKDTCTSMSSPPFALATPVAKSVSKLLNPKLPVQLLRLNQQIHAEASETLYGSNHFRFIIGPTSRVYQTPSVDSSRCHEAQVCSDRTCRVHNDCYCNKNDGNHFAFEDNLLALPPHYLKLINRCAIHVQMPAVARRWESQLYSSVQARLKDFATCFGGAAHSLQALVVRLNQAQTHVVPHHAPPWPLSMAWLPKGRLLFSRDDCLEQLIDFALPLRWRVENVLEPLGTIFGAQSVEVVGASSEMADKLSRAMASPCLTCISREEKYGTRRAWVGQGKRKKRMQRYKLGRFHEPKYDWAD</sequence>
<evidence type="ECO:0000256" key="3">
    <source>
        <dbReference type="ARBA" id="ARBA00022679"/>
    </source>
</evidence>
<dbReference type="Pfam" id="PF00109">
    <property type="entry name" value="ketoacyl-synt"/>
    <property type="match status" value="1"/>
</dbReference>
<dbReference type="InterPro" id="IPR016035">
    <property type="entry name" value="Acyl_Trfase/lysoPLipase"/>
</dbReference>
<dbReference type="Pfam" id="PF02801">
    <property type="entry name" value="Ketoacyl-synt_C"/>
    <property type="match status" value="1"/>
</dbReference>
<evidence type="ECO:0000256" key="8">
    <source>
        <dbReference type="PROSITE-ProRule" id="PRU01363"/>
    </source>
</evidence>
<dbReference type="InterPro" id="IPR016039">
    <property type="entry name" value="Thiolase-like"/>
</dbReference>
<dbReference type="InterPro" id="IPR009081">
    <property type="entry name" value="PP-bd_ACP"/>
</dbReference>
<evidence type="ECO:0000256" key="2">
    <source>
        <dbReference type="ARBA" id="ARBA00022553"/>
    </source>
</evidence>
<dbReference type="Gene3D" id="3.40.47.10">
    <property type="match status" value="1"/>
</dbReference>
<dbReference type="Gene3D" id="3.40.50.150">
    <property type="entry name" value="Vaccinia Virus protein VP39"/>
    <property type="match status" value="1"/>
</dbReference>
<dbReference type="InterPro" id="IPR036736">
    <property type="entry name" value="ACP-like_sf"/>
</dbReference>
<dbReference type="InterPro" id="IPR013968">
    <property type="entry name" value="PKS_KR"/>
</dbReference>
<evidence type="ECO:0000256" key="4">
    <source>
        <dbReference type="ARBA" id="ARBA00022857"/>
    </source>
</evidence>
<feature type="domain" description="Carrier" evidence="9">
    <location>
        <begin position="2507"/>
        <end position="2584"/>
    </location>
</feature>
<evidence type="ECO:0000259" key="11">
    <source>
        <dbReference type="PROSITE" id="PS52019"/>
    </source>
</evidence>
<feature type="region of interest" description="N-terminal hotdog fold" evidence="8">
    <location>
        <begin position="1000"/>
        <end position="1138"/>
    </location>
</feature>
<evidence type="ECO:0000259" key="9">
    <source>
        <dbReference type="PROSITE" id="PS50075"/>
    </source>
</evidence>
<organism evidence="12 13">
    <name type="scientific">Imshaugia aleurites</name>
    <dbReference type="NCBI Taxonomy" id="172621"/>
    <lineage>
        <taxon>Eukaryota</taxon>
        <taxon>Fungi</taxon>
        <taxon>Dikarya</taxon>
        <taxon>Ascomycota</taxon>
        <taxon>Pezizomycotina</taxon>
        <taxon>Lecanoromycetes</taxon>
        <taxon>OSLEUM clade</taxon>
        <taxon>Lecanoromycetidae</taxon>
        <taxon>Lecanorales</taxon>
        <taxon>Lecanorineae</taxon>
        <taxon>Parmeliaceae</taxon>
        <taxon>Imshaugia</taxon>
    </lineage>
</organism>
<dbReference type="InterPro" id="IPR036291">
    <property type="entry name" value="NAD(P)-bd_dom_sf"/>
</dbReference>
<dbReference type="InterPro" id="IPR013154">
    <property type="entry name" value="ADH-like_N"/>
</dbReference>
<dbReference type="Gene3D" id="3.90.180.10">
    <property type="entry name" value="Medium-chain alcohol dehydrogenases, catalytic domain"/>
    <property type="match status" value="1"/>
</dbReference>
<protein>
    <recommendedName>
        <fullName evidence="14">Carrier domain-containing protein</fullName>
    </recommendedName>
</protein>
<evidence type="ECO:0000313" key="13">
    <source>
        <dbReference type="Proteomes" id="UP000664534"/>
    </source>
</evidence>
<dbReference type="SMART" id="SM00825">
    <property type="entry name" value="PKS_KS"/>
    <property type="match status" value="1"/>
</dbReference>
<dbReference type="SUPFAM" id="SSF55048">
    <property type="entry name" value="Probable ACP-binding domain of malonyl-CoA ACP transacylase"/>
    <property type="match status" value="1"/>
</dbReference>
<keyword evidence="1" id="KW-0596">Phosphopantetheine</keyword>
<reference evidence="12" key="1">
    <citation type="submission" date="2021-03" db="EMBL/GenBank/DDBJ databases">
        <authorList>
            <person name="Tagirdzhanova G."/>
        </authorList>
    </citation>
    <scope>NUCLEOTIDE SEQUENCE</scope>
</reference>
<dbReference type="PROSITE" id="PS00012">
    <property type="entry name" value="PHOSPHOPANTETHEINE"/>
    <property type="match status" value="1"/>
</dbReference>
<dbReference type="SUPFAM" id="SSF51735">
    <property type="entry name" value="NAD(P)-binding Rossmann-fold domains"/>
    <property type="match status" value="2"/>
</dbReference>
<evidence type="ECO:0000256" key="5">
    <source>
        <dbReference type="ARBA" id="ARBA00023002"/>
    </source>
</evidence>
<dbReference type="SUPFAM" id="SSF47336">
    <property type="entry name" value="ACP-like"/>
    <property type="match status" value="1"/>
</dbReference>
<keyword evidence="13" id="KW-1185">Reference proteome</keyword>
<dbReference type="Gene3D" id="3.10.129.110">
    <property type="entry name" value="Polyketide synthase dehydratase"/>
    <property type="match status" value="1"/>
</dbReference>
<keyword evidence="4" id="KW-0521">NADP</keyword>
<dbReference type="CDD" id="cd05195">
    <property type="entry name" value="enoyl_red"/>
    <property type="match status" value="1"/>
</dbReference>
<dbReference type="SMART" id="SM00823">
    <property type="entry name" value="PKS_PP"/>
    <property type="match status" value="1"/>
</dbReference>
<dbReference type="InterPro" id="IPR013217">
    <property type="entry name" value="Methyltransf_12"/>
</dbReference>
<accession>A0A8H3F0Q3</accession>
<dbReference type="Pfam" id="PF23297">
    <property type="entry name" value="ACP_SdgA_C"/>
    <property type="match status" value="1"/>
</dbReference>
<dbReference type="FunFam" id="3.40.50.720:FF:000209">
    <property type="entry name" value="Polyketide synthase Pks12"/>
    <property type="match status" value="1"/>
</dbReference>
<dbReference type="Pfam" id="PF16197">
    <property type="entry name" value="KAsynt_C_assoc"/>
    <property type="match status" value="1"/>
</dbReference>
<dbReference type="GO" id="GO:0031177">
    <property type="term" value="F:phosphopantetheine binding"/>
    <property type="evidence" value="ECO:0007669"/>
    <property type="project" value="InterPro"/>
</dbReference>
<dbReference type="PANTHER" id="PTHR43775">
    <property type="entry name" value="FATTY ACID SYNTHASE"/>
    <property type="match status" value="1"/>
</dbReference>
<dbReference type="CDD" id="cd05274">
    <property type="entry name" value="KR_FAS_SDR_x"/>
    <property type="match status" value="1"/>
</dbReference>
<feature type="active site" description="Proton donor; for dehydratase activity" evidence="8">
    <location>
        <position position="1232"/>
    </location>
</feature>
<keyword evidence="6" id="KW-0511">Multifunctional enzyme</keyword>
<dbReference type="CDD" id="cd00833">
    <property type="entry name" value="PKS"/>
    <property type="match status" value="1"/>
</dbReference>
<dbReference type="PROSITE" id="PS52019">
    <property type="entry name" value="PKS_MFAS_DH"/>
    <property type="match status" value="1"/>
</dbReference>
<feature type="domain" description="PKS/mFAS DH" evidence="11">
    <location>
        <begin position="1000"/>
        <end position="1322"/>
    </location>
</feature>
<dbReference type="GO" id="GO:0006633">
    <property type="term" value="P:fatty acid biosynthetic process"/>
    <property type="evidence" value="ECO:0007669"/>
    <property type="project" value="TreeGrafter"/>
</dbReference>
<evidence type="ECO:0000256" key="1">
    <source>
        <dbReference type="ARBA" id="ARBA00022450"/>
    </source>
</evidence>
<dbReference type="Pfam" id="PF08240">
    <property type="entry name" value="ADH_N"/>
    <property type="match status" value="1"/>
</dbReference>
<dbReference type="Proteomes" id="UP000664534">
    <property type="component" value="Unassembled WGS sequence"/>
</dbReference>
<dbReference type="SUPFAM" id="SSF53901">
    <property type="entry name" value="Thiolase-like"/>
    <property type="match status" value="1"/>
</dbReference>
<dbReference type="InterPro" id="IPR014031">
    <property type="entry name" value="Ketoacyl_synth_C"/>
</dbReference>
<dbReference type="InterPro" id="IPR020843">
    <property type="entry name" value="ER"/>
</dbReference>
<dbReference type="Pfam" id="PF08659">
    <property type="entry name" value="KR"/>
    <property type="match status" value="1"/>
</dbReference>
<name>A0A8H3F0Q3_9LECA</name>
<feature type="active site" description="Proton acceptor; for dehydratase activity" evidence="8">
    <location>
        <position position="1032"/>
    </location>
</feature>
<comment type="caution">
    <text evidence="12">The sequence shown here is derived from an EMBL/GenBank/DDBJ whole genome shotgun (WGS) entry which is preliminary data.</text>
</comment>
<gene>
    <name evidence="12" type="ORF">IMSHALPRED_001404</name>
</gene>
<dbReference type="CDD" id="cd02440">
    <property type="entry name" value="AdoMet_MTases"/>
    <property type="match status" value="1"/>
</dbReference>
<dbReference type="Pfam" id="PF21089">
    <property type="entry name" value="PKS_DH_N"/>
    <property type="match status" value="1"/>
</dbReference>
<feature type="region of interest" description="C-terminal hotdog fold" evidence="8">
    <location>
        <begin position="1167"/>
        <end position="1322"/>
    </location>
</feature>
<dbReference type="InterPro" id="IPR057326">
    <property type="entry name" value="KR_dom"/>
</dbReference>
<dbReference type="Gene3D" id="1.10.1200.10">
    <property type="entry name" value="ACP-like"/>
    <property type="match status" value="1"/>
</dbReference>
<dbReference type="Pfam" id="PF13602">
    <property type="entry name" value="ADH_zinc_N_2"/>
    <property type="match status" value="1"/>
</dbReference>
<dbReference type="InterPro" id="IPR014043">
    <property type="entry name" value="Acyl_transferase_dom"/>
</dbReference>
<dbReference type="InterPro" id="IPR014030">
    <property type="entry name" value="Ketoacyl_synth_N"/>
</dbReference>
<dbReference type="SMART" id="SM00822">
    <property type="entry name" value="PKS_KR"/>
    <property type="match status" value="1"/>
</dbReference>
<dbReference type="GO" id="GO:0016491">
    <property type="term" value="F:oxidoreductase activity"/>
    <property type="evidence" value="ECO:0007669"/>
    <property type="project" value="UniProtKB-KW"/>
</dbReference>
<dbReference type="GO" id="GO:0030639">
    <property type="term" value="P:polyketide biosynthetic process"/>
    <property type="evidence" value="ECO:0007669"/>
    <property type="project" value="UniProtKB-ARBA"/>
</dbReference>
<evidence type="ECO:0000256" key="7">
    <source>
        <dbReference type="ARBA" id="ARBA00023315"/>
    </source>
</evidence>
<dbReference type="SUPFAM" id="SSF52151">
    <property type="entry name" value="FabD/lysophospholipase-like"/>
    <property type="match status" value="1"/>
</dbReference>
<proteinExistence type="predicted"/>
<dbReference type="InterPro" id="IPR020841">
    <property type="entry name" value="PKS_Beta-ketoAc_synthase_dom"/>
</dbReference>
<dbReference type="Pfam" id="PF08242">
    <property type="entry name" value="Methyltransf_12"/>
    <property type="match status" value="1"/>
</dbReference>
<dbReference type="Pfam" id="PF14765">
    <property type="entry name" value="PS-DH"/>
    <property type="match status" value="1"/>
</dbReference>
<evidence type="ECO:0008006" key="14">
    <source>
        <dbReference type="Google" id="ProtNLM"/>
    </source>
</evidence>
<dbReference type="InterPro" id="IPR001227">
    <property type="entry name" value="Ac_transferase_dom_sf"/>
</dbReference>
<dbReference type="SMART" id="SM00826">
    <property type="entry name" value="PKS_DH"/>
    <property type="match status" value="1"/>
</dbReference>
<evidence type="ECO:0000259" key="10">
    <source>
        <dbReference type="PROSITE" id="PS52004"/>
    </source>
</evidence>
<dbReference type="PROSITE" id="PS50075">
    <property type="entry name" value="CARRIER"/>
    <property type="match status" value="1"/>
</dbReference>
<keyword evidence="3" id="KW-0808">Transferase</keyword>
<dbReference type="InterPro" id="IPR020806">
    <property type="entry name" value="PKS_PP-bd"/>
</dbReference>
<dbReference type="SMART" id="SM00827">
    <property type="entry name" value="PKS_AT"/>
    <property type="match status" value="1"/>
</dbReference>
<dbReference type="InterPro" id="IPR016036">
    <property type="entry name" value="Malonyl_transacylase_ACP-bd"/>
</dbReference>
<dbReference type="InterPro" id="IPR050091">
    <property type="entry name" value="PKS_NRPS_Biosynth_Enz"/>
</dbReference>
<dbReference type="PANTHER" id="PTHR43775:SF29">
    <property type="entry name" value="ASPERFURANONE POLYKETIDE SYNTHASE AFOG-RELATED"/>
    <property type="match status" value="1"/>
</dbReference>
<dbReference type="InterPro" id="IPR056501">
    <property type="entry name" value="NAD-bd_HRPKS_sdrA"/>
</dbReference>
<evidence type="ECO:0000313" key="12">
    <source>
        <dbReference type="EMBL" id="CAF9913648.1"/>
    </source>
</evidence>
<dbReference type="GO" id="GO:0004312">
    <property type="term" value="F:fatty acid synthase activity"/>
    <property type="evidence" value="ECO:0007669"/>
    <property type="project" value="TreeGrafter"/>
</dbReference>
<keyword evidence="5" id="KW-0560">Oxidoreductase</keyword>
<dbReference type="Gene3D" id="3.30.70.3290">
    <property type="match status" value="1"/>
</dbReference>
<dbReference type="Pfam" id="PF00698">
    <property type="entry name" value="Acyl_transf_1"/>
    <property type="match status" value="1"/>
</dbReference>
<dbReference type="InterPro" id="IPR049552">
    <property type="entry name" value="PKS_DH_N"/>
</dbReference>
<evidence type="ECO:0000256" key="6">
    <source>
        <dbReference type="ARBA" id="ARBA00023268"/>
    </source>
</evidence>
<dbReference type="InterPro" id="IPR011032">
    <property type="entry name" value="GroES-like_sf"/>
</dbReference>
<dbReference type="EMBL" id="CAJPDT010000012">
    <property type="protein sequence ID" value="CAF9913648.1"/>
    <property type="molecule type" value="Genomic_DNA"/>
</dbReference>
<dbReference type="InterPro" id="IPR020807">
    <property type="entry name" value="PKS_DH"/>
</dbReference>
<dbReference type="InterPro" id="IPR032821">
    <property type="entry name" value="PKS_assoc"/>
</dbReference>
<dbReference type="OrthoDB" id="329835at2759"/>
<dbReference type="InterPro" id="IPR042104">
    <property type="entry name" value="PKS_dehydratase_sf"/>
</dbReference>
<dbReference type="GO" id="GO:1901336">
    <property type="term" value="P:lactone biosynthetic process"/>
    <property type="evidence" value="ECO:0007669"/>
    <property type="project" value="UniProtKB-ARBA"/>
</dbReference>
<dbReference type="Pfam" id="PF23114">
    <property type="entry name" value="NAD-bd_HRPKS_sdrA"/>
    <property type="match status" value="1"/>
</dbReference>
<dbReference type="InterPro" id="IPR029063">
    <property type="entry name" value="SAM-dependent_MTases_sf"/>
</dbReference>
<dbReference type="SUPFAM" id="SSF53335">
    <property type="entry name" value="S-adenosyl-L-methionine-dependent methyltransferases"/>
    <property type="match status" value="1"/>
</dbReference>